<evidence type="ECO:0000313" key="3">
    <source>
        <dbReference type="Proteomes" id="UP000000420"/>
    </source>
</evidence>
<dbReference type="RefSeq" id="WP_011038578.1">
    <property type="nucleotide sequence ID" value="NC_007086.1"/>
</dbReference>
<accession>A0A0H2X5C3</accession>
<protein>
    <recommendedName>
        <fullName evidence="4">Lipoprotein</fullName>
    </recommendedName>
</protein>
<name>A0A0H2X5C3_XANC8</name>
<dbReference type="HOGENOM" id="CLU_1160738_0_0_6"/>
<keyword evidence="1" id="KW-0175">Coiled coil</keyword>
<proteinExistence type="predicted"/>
<dbReference type="EMBL" id="CP000050">
    <property type="protein sequence ID" value="AAY47756.1"/>
    <property type="molecule type" value="Genomic_DNA"/>
</dbReference>
<dbReference type="Proteomes" id="UP000000420">
    <property type="component" value="Chromosome"/>
</dbReference>
<dbReference type="KEGG" id="xcb:XC_0677"/>
<sequence>MKYLLSAALCVAALSGCTDREAQRQAQEAAQAQAKEHEAEALAKQYDAAVQAQNWDMARAHGAALLEGYAGTPAATRVEAGYAEIKAKGEQARELRRMQALWQYSQVPAKGGTQRSAMIDAKQRVDVDGSGPKPVSLVFRDHPQWKRHSYLVLKAGDFNCYRGCKVQVSVDGGAARPMAAHRPDTDEAIAMFIDDDKALWKLVRGAKRISIAFPVKAGGTRTAEFEVGGLDTTQLPGWK</sequence>
<feature type="coiled-coil region" evidence="1">
    <location>
        <begin position="20"/>
        <end position="52"/>
    </location>
</feature>
<evidence type="ECO:0008006" key="4">
    <source>
        <dbReference type="Google" id="ProtNLM"/>
    </source>
</evidence>
<evidence type="ECO:0000256" key="1">
    <source>
        <dbReference type="SAM" id="Coils"/>
    </source>
</evidence>
<dbReference type="AlphaFoldDB" id="A0A0H2X5C3"/>
<organism evidence="2 3">
    <name type="scientific">Xanthomonas campestris pv. campestris (strain 8004)</name>
    <dbReference type="NCBI Taxonomy" id="314565"/>
    <lineage>
        <taxon>Bacteria</taxon>
        <taxon>Pseudomonadati</taxon>
        <taxon>Pseudomonadota</taxon>
        <taxon>Gammaproteobacteria</taxon>
        <taxon>Lysobacterales</taxon>
        <taxon>Lysobacteraceae</taxon>
        <taxon>Xanthomonas</taxon>
    </lineage>
</organism>
<gene>
    <name evidence="2" type="ordered locus">XC_0677</name>
</gene>
<evidence type="ECO:0000313" key="2">
    <source>
        <dbReference type="EMBL" id="AAY47756.1"/>
    </source>
</evidence>
<dbReference type="PROSITE" id="PS51257">
    <property type="entry name" value="PROKAR_LIPOPROTEIN"/>
    <property type="match status" value="1"/>
</dbReference>
<reference evidence="2 3" key="1">
    <citation type="journal article" date="2005" name="Genome Res.">
        <title>Comparative and functional genomic analyses of the pathogenicity of phytopathogen Xanthomonas campestris pv. campestris.</title>
        <authorList>
            <person name="Qian W."/>
            <person name="Jia Y."/>
            <person name="Ren S.X."/>
            <person name="He Y.Q."/>
            <person name="Feng J.X."/>
            <person name="Lu L.F."/>
            <person name="Sun Q."/>
            <person name="Ying G."/>
            <person name="Tang D.J."/>
            <person name="Tang H."/>
            <person name="Wu W."/>
            <person name="Hao P."/>
            <person name="Wang L."/>
            <person name="Jiang B.L."/>
            <person name="Zeng S."/>
            <person name="Gu W.Y."/>
            <person name="Lu G."/>
            <person name="Rong L."/>
            <person name="Tian Y."/>
            <person name="Yao Z."/>
            <person name="Fu G."/>
            <person name="Chen B."/>
            <person name="Fang R."/>
            <person name="Qiang B."/>
            <person name="Chen Z."/>
            <person name="Zhao G.P."/>
            <person name="Tang J.L."/>
            <person name="He C."/>
        </authorList>
    </citation>
    <scope>NUCLEOTIDE SEQUENCE [LARGE SCALE GENOMIC DNA]</scope>
    <source>
        <strain evidence="2 3">8004</strain>
    </source>
</reference>